<evidence type="ECO:0000256" key="1">
    <source>
        <dbReference type="SAM" id="MobiDB-lite"/>
    </source>
</evidence>
<feature type="region of interest" description="Disordered" evidence="1">
    <location>
        <begin position="1"/>
        <end position="27"/>
    </location>
</feature>
<protein>
    <submittedName>
        <fullName evidence="2">Uncharacterized protein</fullName>
    </submittedName>
</protein>
<dbReference type="EMBL" id="GBRH01210753">
    <property type="protein sequence ID" value="JAD87142.1"/>
    <property type="molecule type" value="Transcribed_RNA"/>
</dbReference>
<sequence length="27" mass="3294">MKQDESNTRSKPNQRDFKRAERCHMVT</sequence>
<dbReference type="AlphaFoldDB" id="A0A0A9DTR9"/>
<reference evidence="2" key="2">
    <citation type="journal article" date="2015" name="Data Brief">
        <title>Shoot transcriptome of the giant reed, Arundo donax.</title>
        <authorList>
            <person name="Barrero R.A."/>
            <person name="Guerrero F.D."/>
            <person name="Moolhuijzen P."/>
            <person name="Goolsby J.A."/>
            <person name="Tidwell J."/>
            <person name="Bellgard S.E."/>
            <person name="Bellgard M.I."/>
        </authorList>
    </citation>
    <scope>NUCLEOTIDE SEQUENCE</scope>
    <source>
        <tissue evidence="2">Shoot tissue taken approximately 20 cm above the soil surface</tissue>
    </source>
</reference>
<accession>A0A0A9DTR9</accession>
<name>A0A0A9DTR9_ARUDO</name>
<evidence type="ECO:0000313" key="2">
    <source>
        <dbReference type="EMBL" id="JAD87142.1"/>
    </source>
</evidence>
<proteinExistence type="predicted"/>
<organism evidence="2">
    <name type="scientific">Arundo donax</name>
    <name type="common">Giant reed</name>
    <name type="synonym">Donax arundinaceus</name>
    <dbReference type="NCBI Taxonomy" id="35708"/>
    <lineage>
        <taxon>Eukaryota</taxon>
        <taxon>Viridiplantae</taxon>
        <taxon>Streptophyta</taxon>
        <taxon>Embryophyta</taxon>
        <taxon>Tracheophyta</taxon>
        <taxon>Spermatophyta</taxon>
        <taxon>Magnoliopsida</taxon>
        <taxon>Liliopsida</taxon>
        <taxon>Poales</taxon>
        <taxon>Poaceae</taxon>
        <taxon>PACMAD clade</taxon>
        <taxon>Arundinoideae</taxon>
        <taxon>Arundineae</taxon>
        <taxon>Arundo</taxon>
    </lineage>
</organism>
<reference evidence="2" key="1">
    <citation type="submission" date="2014-09" db="EMBL/GenBank/DDBJ databases">
        <authorList>
            <person name="Magalhaes I.L.F."/>
            <person name="Oliveira U."/>
            <person name="Santos F.R."/>
            <person name="Vidigal T.H.D.A."/>
            <person name="Brescovit A.D."/>
            <person name="Santos A.J."/>
        </authorList>
    </citation>
    <scope>NUCLEOTIDE SEQUENCE</scope>
    <source>
        <tissue evidence="2">Shoot tissue taken approximately 20 cm above the soil surface</tissue>
    </source>
</reference>